<dbReference type="AlphaFoldDB" id="A0A9W6K717"/>
<keyword evidence="6" id="KW-1185">Reference proteome</keyword>
<evidence type="ECO:0000256" key="1">
    <source>
        <dbReference type="ARBA" id="ARBA00022729"/>
    </source>
</evidence>
<evidence type="ECO:0000313" key="6">
    <source>
        <dbReference type="Proteomes" id="UP001143328"/>
    </source>
</evidence>
<feature type="transmembrane region" description="Helical" evidence="3">
    <location>
        <begin position="12"/>
        <end position="34"/>
    </location>
</feature>
<dbReference type="GO" id="GO:0016020">
    <property type="term" value="C:membrane"/>
    <property type="evidence" value="ECO:0007669"/>
    <property type="project" value="UniProtKB-UniRule"/>
</dbReference>
<gene>
    <name evidence="5" type="ORF">GCM10017655_19420</name>
</gene>
<accession>A0A9W6K717</accession>
<comment type="caution">
    <text evidence="5">The sequence shown here is derived from an EMBL/GenBank/DDBJ whole genome shotgun (WGS) entry which is preliminary data.</text>
</comment>
<protein>
    <recommendedName>
        <fullName evidence="4">OmpA-like domain-containing protein</fullName>
    </recommendedName>
</protein>
<dbReference type="InterPro" id="IPR050811">
    <property type="entry name" value="Phosphate_ABC_transporter"/>
</dbReference>
<dbReference type="Pfam" id="PF12849">
    <property type="entry name" value="PBP_like_2"/>
    <property type="match status" value="1"/>
</dbReference>
<dbReference type="Gene3D" id="3.30.1330.60">
    <property type="entry name" value="OmpA-like domain"/>
    <property type="match status" value="1"/>
</dbReference>
<dbReference type="CDD" id="cd07185">
    <property type="entry name" value="OmpA_C-like"/>
    <property type="match status" value="1"/>
</dbReference>
<organism evidence="5 6">
    <name type="scientific">Pseudomonas turukhanskensis</name>
    <dbReference type="NCBI Taxonomy" id="1806536"/>
    <lineage>
        <taxon>Bacteria</taxon>
        <taxon>Pseudomonadati</taxon>
        <taxon>Pseudomonadota</taxon>
        <taxon>Gammaproteobacteria</taxon>
        <taxon>Pseudomonadales</taxon>
        <taxon>Pseudomonadaceae</taxon>
        <taxon>Pseudomonas</taxon>
    </lineage>
</organism>
<dbReference type="Pfam" id="PF00691">
    <property type="entry name" value="OmpA"/>
    <property type="match status" value="1"/>
</dbReference>
<dbReference type="InterPro" id="IPR006665">
    <property type="entry name" value="OmpA-like"/>
</dbReference>
<dbReference type="CDD" id="cd13653">
    <property type="entry name" value="PBP2_phosphate_like_1"/>
    <property type="match status" value="1"/>
</dbReference>
<keyword evidence="2 3" id="KW-0472">Membrane</keyword>
<feature type="domain" description="OmpA-like" evidence="4">
    <location>
        <begin position="346"/>
        <end position="460"/>
    </location>
</feature>
<dbReference type="EMBL" id="BSFN01000004">
    <property type="protein sequence ID" value="GLK88880.1"/>
    <property type="molecule type" value="Genomic_DNA"/>
</dbReference>
<evidence type="ECO:0000259" key="4">
    <source>
        <dbReference type="PROSITE" id="PS51123"/>
    </source>
</evidence>
<dbReference type="SUPFAM" id="SSF53850">
    <property type="entry name" value="Periplasmic binding protein-like II"/>
    <property type="match status" value="1"/>
</dbReference>
<dbReference type="Proteomes" id="UP001143328">
    <property type="component" value="Unassembled WGS sequence"/>
</dbReference>
<dbReference type="SUPFAM" id="SSF103088">
    <property type="entry name" value="OmpA-like"/>
    <property type="match status" value="1"/>
</dbReference>
<keyword evidence="3" id="KW-1133">Transmembrane helix</keyword>
<name>A0A9W6K717_9PSED</name>
<dbReference type="InterPro" id="IPR024370">
    <property type="entry name" value="PBP_domain"/>
</dbReference>
<dbReference type="InterPro" id="IPR036737">
    <property type="entry name" value="OmpA-like_sf"/>
</dbReference>
<evidence type="ECO:0000256" key="3">
    <source>
        <dbReference type="SAM" id="Phobius"/>
    </source>
</evidence>
<keyword evidence="1" id="KW-0732">Signal</keyword>
<evidence type="ECO:0000256" key="2">
    <source>
        <dbReference type="PROSITE-ProRule" id="PRU00473"/>
    </source>
</evidence>
<sequence length="460" mass="49718">MLRALAVTERDTWIRTVTFLILGFICYALPWSVFAALPTPANDTPALRIQGSNTIGAKLGPALVKGLFEQQGLNNIRMEPTGNDNEQRLIGQNAKGQNVVVIVAAHGSGTGFVALKDGSAELAASSRPIKDSEYNDLVGLGDLKARGAEQIIAIDGLAIILHPTNPLSALSTEQLAQIFSGDAKTWEAVGGKGGPIHLYARDDNSGTYDTFKELVLASHGKSLGAGAKRFESSEQLSDEVAQDPAGIGFIGLPYIRQAKAVAIADGDSQAMPPSTSLIATEDYPLSRRLFFYMPPTVKNAWADALVKFAQSPEGQAIVAKTGFIAQTVHTIKVAPSDDMPKSYQDLARNAQRLSVNFRFQEGSATLDNKSHYDLQRVMDYINDNNKLNRQVVLLGFGDPKADPARAALLSKLRAMTVRRELAKQGVMFRDIDGLGDELPVAANSAENGRIKNRRVEVWVY</sequence>
<dbReference type="PROSITE" id="PS51123">
    <property type="entry name" value="OMPA_2"/>
    <property type="match status" value="1"/>
</dbReference>
<reference evidence="5" key="2">
    <citation type="submission" date="2023-01" db="EMBL/GenBank/DDBJ databases">
        <authorList>
            <person name="Sun Q."/>
            <person name="Evtushenko L."/>
        </authorList>
    </citation>
    <scope>NUCLEOTIDE SEQUENCE</scope>
    <source>
        <strain evidence="5">VKM B-2935</strain>
    </source>
</reference>
<dbReference type="PANTHER" id="PTHR30570">
    <property type="entry name" value="PERIPLASMIC PHOSPHATE BINDING COMPONENT OF PHOSPHATE ABC TRANSPORTER"/>
    <property type="match status" value="1"/>
</dbReference>
<dbReference type="RefSeq" id="WP_271195086.1">
    <property type="nucleotide sequence ID" value="NZ_BSFN01000004.1"/>
</dbReference>
<evidence type="ECO:0000313" key="5">
    <source>
        <dbReference type="EMBL" id="GLK88880.1"/>
    </source>
</evidence>
<dbReference type="Gene3D" id="3.40.190.10">
    <property type="entry name" value="Periplasmic binding protein-like II"/>
    <property type="match status" value="2"/>
</dbReference>
<dbReference type="PANTHER" id="PTHR30570:SF1">
    <property type="entry name" value="PHOSPHATE-BINDING PROTEIN PSTS"/>
    <property type="match status" value="1"/>
</dbReference>
<reference evidence="5" key="1">
    <citation type="journal article" date="2014" name="Int. J. Syst. Evol. Microbiol.">
        <title>Complete genome sequence of Corynebacterium casei LMG S-19264T (=DSM 44701T), isolated from a smear-ripened cheese.</title>
        <authorList>
            <consortium name="US DOE Joint Genome Institute (JGI-PGF)"/>
            <person name="Walter F."/>
            <person name="Albersmeier A."/>
            <person name="Kalinowski J."/>
            <person name="Ruckert C."/>
        </authorList>
    </citation>
    <scope>NUCLEOTIDE SEQUENCE</scope>
    <source>
        <strain evidence="5">VKM B-2935</strain>
    </source>
</reference>
<keyword evidence="3" id="KW-0812">Transmembrane</keyword>
<proteinExistence type="predicted"/>